<dbReference type="EMBL" id="JASNWA010000007">
    <property type="protein sequence ID" value="KAK3173032.1"/>
    <property type="molecule type" value="Genomic_DNA"/>
</dbReference>
<proteinExistence type="predicted"/>
<name>A0AAD9ZB16_9LECA</name>
<reference evidence="1" key="1">
    <citation type="submission" date="2022-11" db="EMBL/GenBank/DDBJ databases">
        <title>Chromosomal genome sequence assembly and mating type (MAT) locus characterization of the leprose asexual lichenized fungus Lepraria neglecta (Nyl.) Erichsen.</title>
        <authorList>
            <person name="Allen J.L."/>
            <person name="Pfeffer B."/>
        </authorList>
    </citation>
    <scope>NUCLEOTIDE SEQUENCE</scope>
    <source>
        <strain evidence="1">Allen 5258</strain>
    </source>
</reference>
<dbReference type="Proteomes" id="UP001276659">
    <property type="component" value="Unassembled WGS sequence"/>
</dbReference>
<protein>
    <submittedName>
        <fullName evidence="1">Uncharacterized protein</fullName>
    </submittedName>
</protein>
<evidence type="ECO:0000313" key="2">
    <source>
        <dbReference type="Proteomes" id="UP001276659"/>
    </source>
</evidence>
<dbReference type="AlphaFoldDB" id="A0AAD9ZB16"/>
<comment type="caution">
    <text evidence="1">The sequence shown here is derived from an EMBL/GenBank/DDBJ whole genome shotgun (WGS) entry which is preliminary data.</text>
</comment>
<keyword evidence="2" id="KW-1185">Reference proteome</keyword>
<evidence type="ECO:0000313" key="1">
    <source>
        <dbReference type="EMBL" id="KAK3173032.1"/>
    </source>
</evidence>
<gene>
    <name evidence="1" type="ORF">OEA41_006360</name>
</gene>
<accession>A0AAD9ZB16</accession>
<sequence length="299" mass="33331">MFNPEDIILLCTTVSLPDLQLLQLSVSSGGRIQLLCFTASDYHAPQVRIADSTTLTILPRAGVGDGPAVSLGKRGRALKGAKEEIATLSAEVTTLFGILTSLHLDSSHLRMPTHIGKDQRQAWYTLGINHTTKDSSWEPAKIKLRWPFSKHEMDKLINDVERHKATLTLALTADGMTGILKALSRQNAAANDLAAIKDELKAAREAMTRIMIDKNRHQALDFMCTISTRANHEKSLRLRYPDTGLWLIESDEFQQWLNVAKSDSNNAIAYFYCDYNDIAKQRTINVLGSLAQQISRQDE</sequence>
<organism evidence="1 2">
    <name type="scientific">Lepraria neglecta</name>
    <dbReference type="NCBI Taxonomy" id="209136"/>
    <lineage>
        <taxon>Eukaryota</taxon>
        <taxon>Fungi</taxon>
        <taxon>Dikarya</taxon>
        <taxon>Ascomycota</taxon>
        <taxon>Pezizomycotina</taxon>
        <taxon>Lecanoromycetes</taxon>
        <taxon>OSLEUM clade</taxon>
        <taxon>Lecanoromycetidae</taxon>
        <taxon>Lecanorales</taxon>
        <taxon>Lecanorineae</taxon>
        <taxon>Stereocaulaceae</taxon>
        <taxon>Lepraria</taxon>
    </lineage>
</organism>